<dbReference type="EMBL" id="QZXA01000002">
    <property type="protein sequence ID" value="RJT36953.1"/>
    <property type="molecule type" value="Genomic_DNA"/>
</dbReference>
<gene>
    <name evidence="1" type="ORF">D3242_06430</name>
</gene>
<proteinExistence type="predicted"/>
<comment type="caution">
    <text evidence="1">The sequence shown here is derived from an EMBL/GenBank/DDBJ whole genome shotgun (WGS) entry which is preliminary data.</text>
</comment>
<dbReference type="AlphaFoldDB" id="A0A6M7TJU3"/>
<name>A0A6M7TJU3_9HYPH</name>
<keyword evidence="2" id="KW-1185">Reference proteome</keyword>
<organism evidence="1 2">
    <name type="scientific">Mesorhizobium jarvisii</name>
    <dbReference type="NCBI Taxonomy" id="1777867"/>
    <lineage>
        <taxon>Bacteria</taxon>
        <taxon>Pseudomonadati</taxon>
        <taxon>Pseudomonadota</taxon>
        <taxon>Alphaproteobacteria</taxon>
        <taxon>Hyphomicrobiales</taxon>
        <taxon>Phyllobacteriaceae</taxon>
        <taxon>Mesorhizobium</taxon>
    </lineage>
</organism>
<protein>
    <submittedName>
        <fullName evidence="1">Uncharacterized protein</fullName>
    </submittedName>
</protein>
<reference evidence="1 2" key="1">
    <citation type="submission" date="2018-09" db="EMBL/GenBank/DDBJ databases">
        <title>Mesorhizobium carmichaelinearum sp. nov. isolated from Carmichaelinea spp. root nodules in New Zealand.</title>
        <authorList>
            <person name="De Meyer S.E."/>
        </authorList>
    </citation>
    <scope>NUCLEOTIDE SEQUENCE [LARGE SCALE GENOMIC DNA]</scope>
    <source>
        <strain evidence="1 2">LMG 28313</strain>
    </source>
</reference>
<evidence type="ECO:0000313" key="1">
    <source>
        <dbReference type="EMBL" id="RJT36953.1"/>
    </source>
</evidence>
<evidence type="ECO:0000313" key="2">
    <source>
        <dbReference type="Proteomes" id="UP000275530"/>
    </source>
</evidence>
<sequence length="71" mass="7269">MKGASAMPSKVWNAVASAAVGGVVGIGGTVTTGAFGYLDNNRELDIEMVKVELSILAGENKDTSLPGRKFA</sequence>
<dbReference type="Proteomes" id="UP000275530">
    <property type="component" value="Unassembled WGS sequence"/>
</dbReference>
<accession>A0A6M7TJU3</accession>